<feature type="compositionally biased region" description="Polar residues" evidence="1">
    <location>
        <begin position="177"/>
        <end position="192"/>
    </location>
</feature>
<evidence type="ECO:0000313" key="3">
    <source>
        <dbReference type="Proteomes" id="UP000644192"/>
    </source>
</evidence>
<gene>
    <name evidence="2" type="ORF">GUL26_16495</name>
</gene>
<evidence type="ECO:0000256" key="1">
    <source>
        <dbReference type="SAM" id="MobiDB-lite"/>
    </source>
</evidence>
<accession>A0A6B1YA00</accession>
<proteinExistence type="predicted"/>
<name>A0A6B1YA00_PSEAI</name>
<evidence type="ECO:0000313" key="2">
    <source>
        <dbReference type="EMBL" id="MZZ13850.1"/>
    </source>
</evidence>
<feature type="region of interest" description="Disordered" evidence="1">
    <location>
        <begin position="154"/>
        <end position="192"/>
    </location>
</feature>
<dbReference type="NCBIfam" id="NF040582">
    <property type="entry name" value="STY4528_fam"/>
    <property type="match status" value="1"/>
</dbReference>
<reference evidence="2" key="1">
    <citation type="submission" date="2020-01" db="EMBL/GenBank/DDBJ databases">
        <title>Bacteria Cultured from War Wounds Associated with the Conflict in Eastern Ukraine.</title>
        <authorList>
            <person name="Snesrud E."/>
            <person name="Galac M.R."/>
            <person name="Mc Gann P."/>
            <person name="Valentine K."/>
            <person name="Viacheslav K."/>
        </authorList>
    </citation>
    <scope>NUCLEOTIDE SEQUENCE</scope>
    <source>
        <strain evidence="2">VNMU148</strain>
    </source>
</reference>
<protein>
    <submittedName>
        <fullName evidence="2">Uncharacterized protein</fullName>
    </submittedName>
</protein>
<dbReference type="EMBL" id="WXZT01000011">
    <property type="protein sequence ID" value="MZZ13850.1"/>
    <property type="molecule type" value="Genomic_DNA"/>
</dbReference>
<dbReference type="AlphaFoldDB" id="A0A6B1YA00"/>
<dbReference type="InterPro" id="IPR047749">
    <property type="entry name" value="STY4528-like"/>
</dbReference>
<feature type="region of interest" description="Disordered" evidence="1">
    <location>
        <begin position="312"/>
        <end position="340"/>
    </location>
</feature>
<feature type="compositionally biased region" description="Low complexity" evidence="1">
    <location>
        <begin position="314"/>
        <end position="340"/>
    </location>
</feature>
<dbReference type="Proteomes" id="UP000644192">
    <property type="component" value="Unassembled WGS sequence"/>
</dbReference>
<comment type="caution">
    <text evidence="2">The sequence shown here is derived from an EMBL/GenBank/DDBJ whole genome shotgun (WGS) entry which is preliminary data.</text>
</comment>
<organism evidence="2 3">
    <name type="scientific">Pseudomonas aeruginosa</name>
    <dbReference type="NCBI Taxonomy" id="287"/>
    <lineage>
        <taxon>Bacteria</taxon>
        <taxon>Pseudomonadati</taxon>
        <taxon>Pseudomonadota</taxon>
        <taxon>Gammaproteobacteria</taxon>
        <taxon>Pseudomonadales</taxon>
        <taxon>Pseudomonadaceae</taxon>
        <taxon>Pseudomonas</taxon>
    </lineage>
</organism>
<sequence length="383" mass="41512">MLMTIPQTPEHTHNTQFTTPTALMLDARLTPLERNGWQVLRMLRAPDGISSLASLGQLRRYLTSIPLGQKAGHETTWRVLVVLRLTGWISLVGQQRDPLTGHVLSEQYQVHDQAQRFARACVLDPMLPQLLQEATGHDNNQVARVAAHIQAELAKASSGDDDTDDAGPTPPGMSDESAATSSPDTPDNTSPVQCASVLPQNTAMTAVTDDADPTYSLYKYKKHTYRAREAGAVDNPAVASLPPCLQCAEARQQRDIQAALRRLPGPQRLDVLDELEARSQSGTVHNVIAYFFGLIKRVLAGEFRLWAGRKLRQPASPATPTAPAHPATSRQPATAPAPTFKPAAPEVARAHIANIRSLLNRPASAGELAPCYVQNKGWQPGPA</sequence>